<dbReference type="Proteomes" id="UP001143910">
    <property type="component" value="Unassembled WGS sequence"/>
</dbReference>
<reference evidence="1" key="1">
    <citation type="submission" date="2022-08" db="EMBL/GenBank/DDBJ databases">
        <title>Genome Sequence of Lecanicillium fungicola.</title>
        <authorList>
            <person name="Buettner E."/>
        </authorList>
    </citation>
    <scope>NUCLEOTIDE SEQUENCE</scope>
    <source>
        <strain evidence="1">Babe33</strain>
    </source>
</reference>
<sequence length="180" mass="20967">MPRIPYPPPESFPAELPQANMLRMWSHSLSTLRPGMALGTACISKISLPQYKKELLTMFCSVKFKCTYIWSRHINGAKKSGVTETQLEALKDEDIRNRDIWDEETVDFLTFVDEIIDHPRAKDETFNKARKWFNEQQMVEIVTAQGFYYMWSRIATNFEVEVDEGAQGDYEKAKSWANKE</sequence>
<organism evidence="1 2">
    <name type="scientific">Zarea fungicola</name>
    <dbReference type="NCBI Taxonomy" id="93591"/>
    <lineage>
        <taxon>Eukaryota</taxon>
        <taxon>Fungi</taxon>
        <taxon>Dikarya</taxon>
        <taxon>Ascomycota</taxon>
        <taxon>Pezizomycotina</taxon>
        <taxon>Sordariomycetes</taxon>
        <taxon>Hypocreomycetidae</taxon>
        <taxon>Hypocreales</taxon>
        <taxon>Cordycipitaceae</taxon>
        <taxon>Zarea</taxon>
    </lineage>
</organism>
<proteinExistence type="predicted"/>
<dbReference type="EMBL" id="JANJQO010000276">
    <property type="protein sequence ID" value="KAJ2979522.1"/>
    <property type="molecule type" value="Genomic_DNA"/>
</dbReference>
<protein>
    <submittedName>
        <fullName evidence="1">Uncharacterized protein</fullName>
    </submittedName>
</protein>
<evidence type="ECO:0000313" key="1">
    <source>
        <dbReference type="EMBL" id="KAJ2979522.1"/>
    </source>
</evidence>
<comment type="caution">
    <text evidence="1">The sequence shown here is derived from an EMBL/GenBank/DDBJ whole genome shotgun (WGS) entry which is preliminary data.</text>
</comment>
<accession>A0ACC1NJM9</accession>
<name>A0ACC1NJM9_9HYPO</name>
<gene>
    <name evidence="1" type="ORF">NQ176_g3208</name>
</gene>
<evidence type="ECO:0000313" key="2">
    <source>
        <dbReference type="Proteomes" id="UP001143910"/>
    </source>
</evidence>
<keyword evidence="2" id="KW-1185">Reference proteome</keyword>